<dbReference type="Pfam" id="PF01292">
    <property type="entry name" value="Ni_hydr_CYTB"/>
    <property type="match status" value="1"/>
</dbReference>
<feature type="transmembrane region" description="Helical" evidence="13">
    <location>
        <begin position="146"/>
        <end position="168"/>
    </location>
</feature>
<evidence type="ECO:0000313" key="16">
    <source>
        <dbReference type="Proteomes" id="UP000737113"/>
    </source>
</evidence>
<evidence type="ECO:0000256" key="4">
    <source>
        <dbReference type="ARBA" id="ARBA00022475"/>
    </source>
</evidence>
<evidence type="ECO:0000256" key="5">
    <source>
        <dbReference type="ARBA" id="ARBA00022617"/>
    </source>
</evidence>
<keyword evidence="10" id="KW-0408">Iron</keyword>
<evidence type="ECO:0000256" key="7">
    <source>
        <dbReference type="ARBA" id="ARBA00022723"/>
    </source>
</evidence>
<feature type="transmembrane region" description="Helical" evidence="13">
    <location>
        <begin position="50"/>
        <end position="68"/>
    </location>
</feature>
<sequence>MFRGNERSYGRLAILVHWLTALVVLGLFALGVYMVQLSYYSSWYKTAPHIHKSVGILLLLLTLFRLVWRRFDTRPAAEAGHRPWEKRLAKLAHLLLYGLLLLIMGCGILISTADGRGLWVFDWFEIPSAGLLFADQADIAGDIHKFAAYGLMALVLIHAAGALKHHLFDKDNTLTKMLTFNRG</sequence>
<gene>
    <name evidence="15" type="ORF">HC757_06000</name>
</gene>
<evidence type="ECO:0000256" key="12">
    <source>
        <dbReference type="ARBA" id="ARBA00037975"/>
    </source>
</evidence>
<dbReference type="Gene3D" id="1.20.950.20">
    <property type="entry name" value="Transmembrane di-heme cytochromes, Chain C"/>
    <property type="match status" value="1"/>
</dbReference>
<dbReference type="PANTHER" id="PTHR30529:SF1">
    <property type="entry name" value="CYTOCHROME B561 HOMOLOG 2"/>
    <property type="match status" value="1"/>
</dbReference>
<dbReference type="GO" id="GO:0020037">
    <property type="term" value="F:heme binding"/>
    <property type="evidence" value="ECO:0007669"/>
    <property type="project" value="TreeGrafter"/>
</dbReference>
<feature type="transmembrane region" description="Helical" evidence="13">
    <location>
        <begin position="88"/>
        <end position="110"/>
    </location>
</feature>
<dbReference type="InterPro" id="IPR016174">
    <property type="entry name" value="Di-haem_cyt_TM"/>
</dbReference>
<dbReference type="PANTHER" id="PTHR30529">
    <property type="entry name" value="CYTOCHROME B561"/>
    <property type="match status" value="1"/>
</dbReference>
<dbReference type="EMBL" id="JAAXYH010000003">
    <property type="protein sequence ID" value="NMH64721.1"/>
    <property type="molecule type" value="Genomic_DNA"/>
</dbReference>
<dbReference type="InterPro" id="IPR011577">
    <property type="entry name" value="Cyt_b561_bac/Ni-Hgenase"/>
</dbReference>
<evidence type="ECO:0000259" key="14">
    <source>
        <dbReference type="Pfam" id="PF01292"/>
    </source>
</evidence>
<keyword evidence="6 13" id="KW-0812">Transmembrane</keyword>
<keyword evidence="5" id="KW-0349">Heme</keyword>
<evidence type="ECO:0000256" key="2">
    <source>
        <dbReference type="ARBA" id="ARBA00004651"/>
    </source>
</evidence>
<evidence type="ECO:0000313" key="15">
    <source>
        <dbReference type="EMBL" id="NMH64721.1"/>
    </source>
</evidence>
<comment type="similarity">
    <text evidence="12">Belongs to the cytochrome b561 family.</text>
</comment>
<keyword evidence="8" id="KW-0249">Electron transport</keyword>
<evidence type="ECO:0000256" key="11">
    <source>
        <dbReference type="ARBA" id="ARBA00023136"/>
    </source>
</evidence>
<comment type="subcellular location">
    <subcellularLocation>
        <location evidence="2">Cell membrane</location>
        <topology evidence="2">Multi-pass membrane protein</topology>
    </subcellularLocation>
</comment>
<comment type="caution">
    <text evidence="15">The sequence shown here is derived from an EMBL/GenBank/DDBJ whole genome shotgun (WGS) entry which is preliminary data.</text>
</comment>
<dbReference type="GO" id="GO:0009055">
    <property type="term" value="F:electron transfer activity"/>
    <property type="evidence" value="ECO:0007669"/>
    <property type="project" value="InterPro"/>
</dbReference>
<dbReference type="AlphaFoldDB" id="A0A972FS59"/>
<evidence type="ECO:0000256" key="3">
    <source>
        <dbReference type="ARBA" id="ARBA00022448"/>
    </source>
</evidence>
<evidence type="ECO:0000256" key="9">
    <source>
        <dbReference type="ARBA" id="ARBA00022989"/>
    </source>
</evidence>
<proteinExistence type="inferred from homology"/>
<keyword evidence="16" id="KW-1185">Reference proteome</keyword>
<comment type="cofactor">
    <cofactor evidence="1">
        <name>heme b</name>
        <dbReference type="ChEBI" id="CHEBI:60344"/>
    </cofactor>
</comment>
<dbReference type="SUPFAM" id="SSF81342">
    <property type="entry name" value="Transmembrane di-heme cytochromes"/>
    <property type="match status" value="1"/>
</dbReference>
<dbReference type="RefSeq" id="WP_169563413.1">
    <property type="nucleotide sequence ID" value="NZ_JAAXYH010000003.1"/>
</dbReference>
<organism evidence="15 16">
    <name type="scientific">Shewanella salipaludis</name>
    <dbReference type="NCBI Taxonomy" id="2723052"/>
    <lineage>
        <taxon>Bacteria</taxon>
        <taxon>Pseudomonadati</taxon>
        <taxon>Pseudomonadota</taxon>
        <taxon>Gammaproteobacteria</taxon>
        <taxon>Alteromonadales</taxon>
        <taxon>Shewanellaceae</taxon>
        <taxon>Shewanella</taxon>
    </lineage>
</organism>
<feature type="transmembrane region" description="Helical" evidence="13">
    <location>
        <begin position="12"/>
        <end position="35"/>
    </location>
</feature>
<evidence type="ECO:0000256" key="8">
    <source>
        <dbReference type="ARBA" id="ARBA00022982"/>
    </source>
</evidence>
<evidence type="ECO:0000256" key="13">
    <source>
        <dbReference type="SAM" id="Phobius"/>
    </source>
</evidence>
<keyword evidence="4" id="KW-1003">Cell membrane</keyword>
<accession>A0A972FS59</accession>
<feature type="domain" description="Cytochrome b561 bacterial/Ni-hydrogenase" evidence="14">
    <location>
        <begin position="9"/>
        <end position="179"/>
    </location>
</feature>
<reference evidence="15" key="1">
    <citation type="submission" date="2020-04" db="EMBL/GenBank/DDBJ databases">
        <title>Description of Shewanella salipaludis sp. nov., isolated from a salt marsh.</title>
        <authorList>
            <person name="Park S."/>
            <person name="Yoon J.-H."/>
        </authorList>
    </citation>
    <scope>NUCLEOTIDE SEQUENCE</scope>
    <source>
        <strain evidence="15">SHSM-M6</strain>
    </source>
</reference>
<keyword evidence="9 13" id="KW-1133">Transmembrane helix</keyword>
<dbReference type="Proteomes" id="UP000737113">
    <property type="component" value="Unassembled WGS sequence"/>
</dbReference>
<keyword evidence="7" id="KW-0479">Metal-binding</keyword>
<keyword evidence="3" id="KW-0813">Transport</keyword>
<dbReference type="InterPro" id="IPR052168">
    <property type="entry name" value="Cytochrome_b561_oxidase"/>
</dbReference>
<keyword evidence="11 13" id="KW-0472">Membrane</keyword>
<dbReference type="GO" id="GO:0022904">
    <property type="term" value="P:respiratory electron transport chain"/>
    <property type="evidence" value="ECO:0007669"/>
    <property type="project" value="InterPro"/>
</dbReference>
<evidence type="ECO:0000256" key="1">
    <source>
        <dbReference type="ARBA" id="ARBA00001970"/>
    </source>
</evidence>
<name>A0A972FS59_9GAMM</name>
<protein>
    <submittedName>
        <fullName evidence="15">Cytochrome b</fullName>
    </submittedName>
</protein>
<evidence type="ECO:0000256" key="6">
    <source>
        <dbReference type="ARBA" id="ARBA00022692"/>
    </source>
</evidence>
<dbReference type="GO" id="GO:0005886">
    <property type="term" value="C:plasma membrane"/>
    <property type="evidence" value="ECO:0007669"/>
    <property type="project" value="UniProtKB-SubCell"/>
</dbReference>
<dbReference type="GO" id="GO:0046872">
    <property type="term" value="F:metal ion binding"/>
    <property type="evidence" value="ECO:0007669"/>
    <property type="project" value="UniProtKB-KW"/>
</dbReference>
<evidence type="ECO:0000256" key="10">
    <source>
        <dbReference type="ARBA" id="ARBA00023004"/>
    </source>
</evidence>